<dbReference type="Proteomes" id="UP001287356">
    <property type="component" value="Unassembled WGS sequence"/>
</dbReference>
<protein>
    <submittedName>
        <fullName evidence="2">Uncharacterized protein</fullName>
    </submittedName>
</protein>
<evidence type="ECO:0000313" key="2">
    <source>
        <dbReference type="EMBL" id="KAK3366891.1"/>
    </source>
</evidence>
<feature type="compositionally biased region" description="Basic and acidic residues" evidence="1">
    <location>
        <begin position="204"/>
        <end position="215"/>
    </location>
</feature>
<reference evidence="2" key="2">
    <citation type="submission" date="2023-06" db="EMBL/GenBank/DDBJ databases">
        <authorList>
            <consortium name="Lawrence Berkeley National Laboratory"/>
            <person name="Haridas S."/>
            <person name="Hensen N."/>
            <person name="Bonometti L."/>
            <person name="Westerberg I."/>
            <person name="Brannstrom I.O."/>
            <person name="Guillou S."/>
            <person name="Cros-Aarteil S."/>
            <person name="Calhoun S."/>
            <person name="Kuo A."/>
            <person name="Mondo S."/>
            <person name="Pangilinan J."/>
            <person name="Riley R."/>
            <person name="Labutti K."/>
            <person name="Andreopoulos B."/>
            <person name="Lipzen A."/>
            <person name="Chen C."/>
            <person name="Yanf M."/>
            <person name="Daum C."/>
            <person name="Ng V."/>
            <person name="Clum A."/>
            <person name="Steindorff A."/>
            <person name="Ohm R."/>
            <person name="Martin F."/>
            <person name="Silar P."/>
            <person name="Natvig D."/>
            <person name="Lalanne C."/>
            <person name="Gautier V."/>
            <person name="Ament-Velasquez S.L."/>
            <person name="Kruys A."/>
            <person name="Hutchinson M.I."/>
            <person name="Powell A.J."/>
            <person name="Barry K."/>
            <person name="Miller A.N."/>
            <person name="Grigoriev I.V."/>
            <person name="Debuchy R."/>
            <person name="Gladieux P."/>
            <person name="Thoren M.H."/>
            <person name="Johannesson H."/>
        </authorList>
    </citation>
    <scope>NUCLEOTIDE SEQUENCE</scope>
    <source>
        <strain evidence="2">CBS 958.72</strain>
    </source>
</reference>
<feature type="compositionally biased region" description="Polar residues" evidence="1">
    <location>
        <begin position="85"/>
        <end position="107"/>
    </location>
</feature>
<sequence>MPLESQHSALDGHVCKGCLSLKLQWFTAHDDCPGQGNQGTPRGHIQGAAGASSWLPALFVLISLGGGRMRYLAFALASKGMDAQGSPSRVLQSSIQQPTENSETSKPTTDEGPKVAGSHGCAKPIEPHSKQQNTSWPSSACNQPKALDWTALDERRRDTTQQPALGMDADINAPASMGQWTCRTADTHANEAMLTDDMPPKPGPENKDGLLKGYI</sequence>
<evidence type="ECO:0000256" key="1">
    <source>
        <dbReference type="SAM" id="MobiDB-lite"/>
    </source>
</evidence>
<comment type="caution">
    <text evidence="2">The sequence shown here is derived from an EMBL/GenBank/DDBJ whole genome shotgun (WGS) entry which is preliminary data.</text>
</comment>
<keyword evidence="3" id="KW-1185">Reference proteome</keyword>
<name>A0AAE0JYV7_9PEZI</name>
<organism evidence="2 3">
    <name type="scientific">Lasiosphaeria ovina</name>
    <dbReference type="NCBI Taxonomy" id="92902"/>
    <lineage>
        <taxon>Eukaryota</taxon>
        <taxon>Fungi</taxon>
        <taxon>Dikarya</taxon>
        <taxon>Ascomycota</taxon>
        <taxon>Pezizomycotina</taxon>
        <taxon>Sordariomycetes</taxon>
        <taxon>Sordariomycetidae</taxon>
        <taxon>Sordariales</taxon>
        <taxon>Lasiosphaeriaceae</taxon>
        <taxon>Lasiosphaeria</taxon>
    </lineage>
</organism>
<dbReference type="EMBL" id="JAULSN010000007">
    <property type="protein sequence ID" value="KAK3366891.1"/>
    <property type="molecule type" value="Genomic_DNA"/>
</dbReference>
<proteinExistence type="predicted"/>
<gene>
    <name evidence="2" type="ORF">B0T24DRAFT_669315</name>
</gene>
<reference evidence="2" key="1">
    <citation type="journal article" date="2023" name="Mol. Phylogenet. Evol.">
        <title>Genome-scale phylogeny and comparative genomics of the fungal order Sordariales.</title>
        <authorList>
            <person name="Hensen N."/>
            <person name="Bonometti L."/>
            <person name="Westerberg I."/>
            <person name="Brannstrom I.O."/>
            <person name="Guillou S."/>
            <person name="Cros-Aarteil S."/>
            <person name="Calhoun S."/>
            <person name="Haridas S."/>
            <person name="Kuo A."/>
            <person name="Mondo S."/>
            <person name="Pangilinan J."/>
            <person name="Riley R."/>
            <person name="LaButti K."/>
            <person name="Andreopoulos B."/>
            <person name="Lipzen A."/>
            <person name="Chen C."/>
            <person name="Yan M."/>
            <person name="Daum C."/>
            <person name="Ng V."/>
            <person name="Clum A."/>
            <person name="Steindorff A."/>
            <person name="Ohm R.A."/>
            <person name="Martin F."/>
            <person name="Silar P."/>
            <person name="Natvig D.O."/>
            <person name="Lalanne C."/>
            <person name="Gautier V."/>
            <person name="Ament-Velasquez S.L."/>
            <person name="Kruys A."/>
            <person name="Hutchinson M.I."/>
            <person name="Powell A.J."/>
            <person name="Barry K."/>
            <person name="Miller A.N."/>
            <person name="Grigoriev I.V."/>
            <person name="Debuchy R."/>
            <person name="Gladieux P."/>
            <person name="Hiltunen Thoren M."/>
            <person name="Johannesson H."/>
        </authorList>
    </citation>
    <scope>NUCLEOTIDE SEQUENCE</scope>
    <source>
        <strain evidence="2">CBS 958.72</strain>
    </source>
</reference>
<accession>A0AAE0JYV7</accession>
<dbReference type="AlphaFoldDB" id="A0AAE0JYV7"/>
<feature type="region of interest" description="Disordered" evidence="1">
    <location>
        <begin position="83"/>
        <end position="142"/>
    </location>
</feature>
<evidence type="ECO:0000313" key="3">
    <source>
        <dbReference type="Proteomes" id="UP001287356"/>
    </source>
</evidence>
<feature type="compositionally biased region" description="Polar residues" evidence="1">
    <location>
        <begin position="130"/>
        <end position="142"/>
    </location>
</feature>
<feature type="region of interest" description="Disordered" evidence="1">
    <location>
        <begin position="192"/>
        <end position="215"/>
    </location>
</feature>